<dbReference type="InterPro" id="IPR001240">
    <property type="entry name" value="PRAI_dom"/>
</dbReference>
<dbReference type="InterPro" id="IPR011060">
    <property type="entry name" value="RibuloseP-bd_barrel"/>
</dbReference>
<evidence type="ECO:0000256" key="1">
    <source>
        <dbReference type="ARBA" id="ARBA00001164"/>
    </source>
</evidence>
<evidence type="ECO:0000256" key="7">
    <source>
        <dbReference type="ARBA" id="ARBA00023141"/>
    </source>
</evidence>
<sequence length="227" mass="25626">MTSRPIIKVCGMRETENIREVEALGIDWLGMIFWPKSKRYVATPPSYLPTDVKKVGVFVDASLEDICQHIHNYQLDIIQLHGSEHPEFLRDLRNTCGSVSTIKIIKAFNIATVDDLLLTESYAGLADYFLFDTKGKMVGGNGEQFDWSILVHYHGTTPYILSGGIGPKDAERVYSFLHDNHVSDSFLEHGKLNIGHCIGIDLNSRFETVPGLKDINKLKTFVEEIRK</sequence>
<keyword evidence="8 9" id="KW-0413">Isomerase</keyword>
<evidence type="ECO:0000256" key="8">
    <source>
        <dbReference type="ARBA" id="ARBA00023235"/>
    </source>
</evidence>
<name>A0A1I0MH75_9BACT</name>
<dbReference type="Pfam" id="PF00697">
    <property type="entry name" value="PRAI"/>
    <property type="match status" value="1"/>
</dbReference>
<evidence type="ECO:0000313" key="12">
    <source>
        <dbReference type="Proteomes" id="UP000199373"/>
    </source>
</evidence>
<evidence type="ECO:0000256" key="3">
    <source>
        <dbReference type="ARBA" id="ARBA00012572"/>
    </source>
</evidence>
<dbReference type="AlphaFoldDB" id="A0A1I0MH75"/>
<dbReference type="PANTHER" id="PTHR42894:SF1">
    <property type="entry name" value="N-(5'-PHOSPHORIBOSYL)ANTHRANILATE ISOMERASE"/>
    <property type="match status" value="1"/>
</dbReference>
<comment type="catalytic activity">
    <reaction evidence="1 9">
        <text>N-(5-phospho-beta-D-ribosyl)anthranilate = 1-(2-carboxyphenylamino)-1-deoxy-D-ribulose 5-phosphate</text>
        <dbReference type="Rhea" id="RHEA:21540"/>
        <dbReference type="ChEBI" id="CHEBI:18277"/>
        <dbReference type="ChEBI" id="CHEBI:58613"/>
        <dbReference type="EC" id="5.3.1.24"/>
    </reaction>
</comment>
<dbReference type="PANTHER" id="PTHR42894">
    <property type="entry name" value="N-(5'-PHOSPHORIBOSYL)ANTHRANILATE ISOMERASE"/>
    <property type="match status" value="1"/>
</dbReference>
<keyword evidence="6 9" id="KW-0822">Tryptophan biosynthesis</keyword>
<accession>A0A1I0MH75</accession>
<dbReference type="InterPro" id="IPR013785">
    <property type="entry name" value="Aldolase_TIM"/>
</dbReference>
<evidence type="ECO:0000256" key="9">
    <source>
        <dbReference type="HAMAP-Rule" id="MF_00135"/>
    </source>
</evidence>
<keyword evidence="7 9" id="KW-0057">Aromatic amino acid biosynthesis</keyword>
<dbReference type="EC" id="5.3.1.24" evidence="3 9"/>
<evidence type="ECO:0000259" key="10">
    <source>
        <dbReference type="Pfam" id="PF00697"/>
    </source>
</evidence>
<dbReference type="GO" id="GO:0000162">
    <property type="term" value="P:L-tryptophan biosynthetic process"/>
    <property type="evidence" value="ECO:0007669"/>
    <property type="project" value="UniProtKB-UniRule"/>
</dbReference>
<evidence type="ECO:0000256" key="5">
    <source>
        <dbReference type="ARBA" id="ARBA00022605"/>
    </source>
</evidence>
<reference evidence="11 12" key="1">
    <citation type="submission" date="2016-10" db="EMBL/GenBank/DDBJ databases">
        <authorList>
            <person name="de Groot N.N."/>
        </authorList>
    </citation>
    <scope>NUCLEOTIDE SEQUENCE [LARGE SCALE GENOMIC DNA]</scope>
    <source>
        <strain evidence="11 12">TC2-24</strain>
    </source>
</reference>
<evidence type="ECO:0000256" key="6">
    <source>
        <dbReference type="ARBA" id="ARBA00022822"/>
    </source>
</evidence>
<proteinExistence type="inferred from homology"/>
<organism evidence="11 12">
    <name type="scientific">Prevotella aff. ruminicola Tc2-24</name>
    <dbReference type="NCBI Taxonomy" id="81582"/>
    <lineage>
        <taxon>Bacteria</taxon>
        <taxon>Pseudomonadati</taxon>
        <taxon>Bacteroidota</taxon>
        <taxon>Bacteroidia</taxon>
        <taxon>Bacteroidales</taxon>
        <taxon>Prevotellaceae</taxon>
        <taxon>Prevotella</taxon>
    </lineage>
</organism>
<dbReference type="RefSeq" id="WP_091899716.1">
    <property type="nucleotide sequence ID" value="NZ_FOIQ01000001.1"/>
</dbReference>
<evidence type="ECO:0000313" key="11">
    <source>
        <dbReference type="EMBL" id="SEV87649.1"/>
    </source>
</evidence>
<comment type="pathway">
    <text evidence="2 9">Amino-acid biosynthesis; L-tryptophan biosynthesis; L-tryptophan from chorismate: step 3/5.</text>
</comment>
<dbReference type="Proteomes" id="UP000199373">
    <property type="component" value="Unassembled WGS sequence"/>
</dbReference>
<dbReference type="CDD" id="cd00405">
    <property type="entry name" value="PRAI"/>
    <property type="match status" value="1"/>
</dbReference>
<dbReference type="GO" id="GO:0004640">
    <property type="term" value="F:phosphoribosylanthranilate isomerase activity"/>
    <property type="evidence" value="ECO:0007669"/>
    <property type="project" value="UniProtKB-UniRule"/>
</dbReference>
<dbReference type="InterPro" id="IPR044643">
    <property type="entry name" value="TrpF_fam"/>
</dbReference>
<dbReference type="SUPFAM" id="SSF51366">
    <property type="entry name" value="Ribulose-phoshate binding barrel"/>
    <property type="match status" value="1"/>
</dbReference>
<protein>
    <recommendedName>
        <fullName evidence="4 9">N-(5'-phosphoribosyl)anthranilate isomerase</fullName>
        <shortName evidence="9">PRAI</shortName>
        <ecNumber evidence="3 9">5.3.1.24</ecNumber>
    </recommendedName>
</protein>
<dbReference type="HAMAP" id="MF_00135">
    <property type="entry name" value="PRAI"/>
    <property type="match status" value="1"/>
</dbReference>
<dbReference type="EMBL" id="FOIQ01000001">
    <property type="protein sequence ID" value="SEV87649.1"/>
    <property type="molecule type" value="Genomic_DNA"/>
</dbReference>
<comment type="similarity">
    <text evidence="9">Belongs to the TrpF family.</text>
</comment>
<keyword evidence="12" id="KW-1185">Reference proteome</keyword>
<dbReference type="Gene3D" id="3.20.20.70">
    <property type="entry name" value="Aldolase class I"/>
    <property type="match status" value="1"/>
</dbReference>
<feature type="domain" description="N-(5'phosphoribosyl) anthranilate isomerase (PRAI)" evidence="10">
    <location>
        <begin position="8"/>
        <end position="223"/>
    </location>
</feature>
<keyword evidence="5 9" id="KW-0028">Amino-acid biosynthesis</keyword>
<dbReference type="UniPathway" id="UPA00035">
    <property type="reaction ID" value="UER00042"/>
</dbReference>
<evidence type="ECO:0000256" key="2">
    <source>
        <dbReference type="ARBA" id="ARBA00004664"/>
    </source>
</evidence>
<gene>
    <name evidence="9" type="primary">trpF</name>
    <name evidence="11" type="ORF">SAMN04487850_0660</name>
</gene>
<evidence type="ECO:0000256" key="4">
    <source>
        <dbReference type="ARBA" id="ARBA00022272"/>
    </source>
</evidence>